<dbReference type="PANTHER" id="PTHR37844">
    <property type="entry name" value="SER/THR PROTEIN PHOSPHATASE SUPERFAMILY (AFU_ORTHOLOGUE AFUA_1G14840)"/>
    <property type="match status" value="1"/>
</dbReference>
<reference evidence="3 4" key="2">
    <citation type="submission" date="2019-02" db="EMBL/GenBank/DDBJ databases">
        <title>'Lichenibacterium ramalinii' gen. nov. sp. nov., 'Lichenibacterium minor' gen. nov. sp. nov.</title>
        <authorList>
            <person name="Pankratov T."/>
        </authorList>
    </citation>
    <scope>NUCLEOTIDE SEQUENCE [LARGE SCALE GENOMIC DNA]</scope>
    <source>
        <strain evidence="3 4">RmlP026</strain>
    </source>
</reference>
<dbReference type="PANTHER" id="PTHR37844:SF2">
    <property type="entry name" value="SER_THR PROTEIN PHOSPHATASE SUPERFAMILY (AFU_ORTHOLOGUE AFUA_1G14840)"/>
    <property type="match status" value="1"/>
</dbReference>
<dbReference type="InterPro" id="IPR004843">
    <property type="entry name" value="Calcineurin-like_PHP"/>
</dbReference>
<accession>A0A4Q2U025</accession>
<feature type="region of interest" description="Disordered" evidence="1">
    <location>
        <begin position="180"/>
        <end position="246"/>
    </location>
</feature>
<name>A0A4Q2U025_9HYPH</name>
<reference evidence="3 4" key="1">
    <citation type="submission" date="2018-12" db="EMBL/GenBank/DDBJ databases">
        <authorList>
            <person name="Grouzdev D.S."/>
            <person name="Krutkina M.S."/>
        </authorList>
    </citation>
    <scope>NUCLEOTIDE SEQUENCE [LARGE SCALE GENOMIC DNA]</scope>
    <source>
        <strain evidence="3 4">RmlP026</strain>
    </source>
</reference>
<evidence type="ECO:0000259" key="2">
    <source>
        <dbReference type="Pfam" id="PF00149"/>
    </source>
</evidence>
<dbReference type="EMBL" id="QYBB01000045">
    <property type="protein sequence ID" value="RYC29622.1"/>
    <property type="molecule type" value="Genomic_DNA"/>
</dbReference>
<dbReference type="RefSeq" id="WP_129229233.1">
    <property type="nucleotide sequence ID" value="NZ_QYBB01000045.1"/>
</dbReference>
<dbReference type="GO" id="GO:0016787">
    <property type="term" value="F:hydrolase activity"/>
    <property type="evidence" value="ECO:0007669"/>
    <property type="project" value="InterPro"/>
</dbReference>
<comment type="caution">
    <text evidence="3">The sequence shown here is derived from an EMBL/GenBank/DDBJ whole genome shotgun (WGS) entry which is preliminary data.</text>
</comment>
<evidence type="ECO:0000313" key="3">
    <source>
        <dbReference type="EMBL" id="RYC29622.1"/>
    </source>
</evidence>
<sequence>MRLWTFSDLHLDARGNAPDPLPRAPASFDAVVVSGDLSSPLTAALDWLHVRLPSVPVVYVAGNHDAWCGPDAVDRYTLDVQMLRGRELAARHGITLLEDDDAVIGGVRFLGATLWSDLRLTARLTTMDPARVVGRGMLDYRRIRRRRSGRHHYVRPTDLLARHHASCTWLETELARPHDGPTVVVTHHAPQPRGLSRRSTAARSPSCRVGRPRRSVPGCRRSSMPQGRPAPTAAGAARSRRGSRLN</sequence>
<dbReference type="InterPro" id="IPR029052">
    <property type="entry name" value="Metallo-depent_PP-like"/>
</dbReference>
<dbReference type="AlphaFoldDB" id="A0A4Q2U025"/>
<gene>
    <name evidence="3" type="ORF">D3273_22985</name>
</gene>
<dbReference type="SUPFAM" id="SSF56300">
    <property type="entry name" value="Metallo-dependent phosphatases"/>
    <property type="match status" value="1"/>
</dbReference>
<feature type="domain" description="Calcineurin-like phosphoesterase" evidence="2">
    <location>
        <begin position="1"/>
        <end position="194"/>
    </location>
</feature>
<keyword evidence="4" id="KW-1185">Reference proteome</keyword>
<proteinExistence type="predicted"/>
<feature type="compositionally biased region" description="Low complexity" evidence="1">
    <location>
        <begin position="227"/>
        <end position="237"/>
    </location>
</feature>
<dbReference type="Proteomes" id="UP000290759">
    <property type="component" value="Unassembled WGS sequence"/>
</dbReference>
<dbReference type="Gene3D" id="3.60.21.10">
    <property type="match status" value="1"/>
</dbReference>
<dbReference type="OrthoDB" id="356681at2"/>
<evidence type="ECO:0000313" key="4">
    <source>
        <dbReference type="Proteomes" id="UP000290759"/>
    </source>
</evidence>
<organism evidence="3 4">
    <name type="scientific">Lichenibacterium minor</name>
    <dbReference type="NCBI Taxonomy" id="2316528"/>
    <lineage>
        <taxon>Bacteria</taxon>
        <taxon>Pseudomonadati</taxon>
        <taxon>Pseudomonadota</taxon>
        <taxon>Alphaproteobacteria</taxon>
        <taxon>Hyphomicrobiales</taxon>
        <taxon>Lichenihabitantaceae</taxon>
        <taxon>Lichenibacterium</taxon>
    </lineage>
</organism>
<evidence type="ECO:0000256" key="1">
    <source>
        <dbReference type="SAM" id="MobiDB-lite"/>
    </source>
</evidence>
<dbReference type="Pfam" id="PF00149">
    <property type="entry name" value="Metallophos"/>
    <property type="match status" value="1"/>
</dbReference>
<protein>
    <recommendedName>
        <fullName evidence="2">Calcineurin-like phosphoesterase domain-containing protein</fullName>
    </recommendedName>
</protein>